<accession>C8XJC7</accession>
<dbReference type="Proteomes" id="UP000002218">
    <property type="component" value="Chromosome"/>
</dbReference>
<reference evidence="1 2" key="2">
    <citation type="journal article" date="2010" name="Stand. Genomic Sci.">
        <title>Complete genome sequence of Nakamurella multipartita type strain (Y-104).</title>
        <authorList>
            <person name="Tice H."/>
            <person name="Mayilraj S."/>
            <person name="Sims D."/>
            <person name="Lapidus A."/>
            <person name="Nolan M."/>
            <person name="Lucas S."/>
            <person name="Glavina Del Rio T."/>
            <person name="Copeland A."/>
            <person name="Cheng J.F."/>
            <person name="Meincke L."/>
            <person name="Bruce D."/>
            <person name="Goodwin L."/>
            <person name="Pitluck S."/>
            <person name="Ivanova N."/>
            <person name="Mavromatis K."/>
            <person name="Ovchinnikova G."/>
            <person name="Pati A."/>
            <person name="Chen A."/>
            <person name="Palaniappan K."/>
            <person name="Land M."/>
            <person name="Hauser L."/>
            <person name="Chang Y.J."/>
            <person name="Jeffries C.D."/>
            <person name="Detter J.C."/>
            <person name="Brettin T."/>
            <person name="Rohde M."/>
            <person name="Goker M."/>
            <person name="Bristow J."/>
            <person name="Eisen J.A."/>
            <person name="Markowitz V."/>
            <person name="Hugenholtz P."/>
            <person name="Kyrpides N.C."/>
            <person name="Klenk H.P."/>
            <person name="Chen F."/>
        </authorList>
    </citation>
    <scope>NUCLEOTIDE SEQUENCE [LARGE SCALE GENOMIC DNA]</scope>
    <source>
        <strain evidence="2">ATCC 700099 / DSM 44233 / CIP 104796 / JCM 9543 / NBRC 105858 / Y-104</strain>
    </source>
</reference>
<dbReference type="Pfam" id="PF10944">
    <property type="entry name" value="DUF2630"/>
    <property type="match status" value="1"/>
</dbReference>
<dbReference type="HOGENOM" id="CLU_175454_0_0_11"/>
<evidence type="ECO:0000313" key="2">
    <source>
        <dbReference type="Proteomes" id="UP000002218"/>
    </source>
</evidence>
<dbReference type="STRING" id="479431.Namu_2215"/>
<dbReference type="KEGG" id="nml:Namu_2215"/>
<dbReference type="EMBL" id="CP001737">
    <property type="protein sequence ID" value="ACV78592.1"/>
    <property type="molecule type" value="Genomic_DNA"/>
</dbReference>
<dbReference type="AlphaFoldDB" id="C8XJC7"/>
<gene>
    <name evidence="1" type="ordered locus">Namu_2215</name>
</gene>
<dbReference type="eggNOG" id="ENOG5032YIY">
    <property type="taxonomic scope" value="Bacteria"/>
</dbReference>
<dbReference type="InterPro" id="IPR020311">
    <property type="entry name" value="Uncharacterised_Rv0898c"/>
</dbReference>
<proteinExistence type="predicted"/>
<reference evidence="2" key="1">
    <citation type="submission" date="2009-09" db="EMBL/GenBank/DDBJ databases">
        <title>The complete genome of Nakamurella multipartita DSM 44233.</title>
        <authorList>
            <consortium name="US DOE Joint Genome Institute (JGI-PGF)"/>
            <person name="Lucas S."/>
            <person name="Copeland A."/>
            <person name="Lapidus A."/>
            <person name="Glavina del Rio T."/>
            <person name="Dalin E."/>
            <person name="Tice H."/>
            <person name="Bruce D."/>
            <person name="Goodwin L."/>
            <person name="Pitluck S."/>
            <person name="Kyrpides N."/>
            <person name="Mavromatis K."/>
            <person name="Ivanova N."/>
            <person name="Ovchinnikova G."/>
            <person name="Sims D."/>
            <person name="Meincke L."/>
            <person name="Brettin T."/>
            <person name="Detter J.C."/>
            <person name="Han C."/>
            <person name="Larimer F."/>
            <person name="Land M."/>
            <person name="Hauser L."/>
            <person name="Markowitz V."/>
            <person name="Cheng J.-F."/>
            <person name="Hugenholtz P."/>
            <person name="Woyke T."/>
            <person name="Wu D."/>
            <person name="Klenk H.-P."/>
            <person name="Eisen J.A."/>
        </authorList>
    </citation>
    <scope>NUCLEOTIDE SEQUENCE [LARGE SCALE GENOMIC DNA]</scope>
    <source>
        <strain evidence="2">ATCC 700099 / DSM 44233 / CIP 104796 / JCM 9543 / NBRC 105858 / Y-104</strain>
    </source>
</reference>
<protein>
    <recommendedName>
        <fullName evidence="3">DUF2630 domain-containing protein</fullName>
    </recommendedName>
</protein>
<organism evidence="1 2">
    <name type="scientific">Nakamurella multipartita (strain ATCC 700099 / DSM 44233 / CIP 104796 / JCM 9543 / NBRC 105858 / Y-104)</name>
    <name type="common">Microsphaera multipartita</name>
    <dbReference type="NCBI Taxonomy" id="479431"/>
    <lineage>
        <taxon>Bacteria</taxon>
        <taxon>Bacillati</taxon>
        <taxon>Actinomycetota</taxon>
        <taxon>Actinomycetes</taxon>
        <taxon>Nakamurellales</taxon>
        <taxon>Nakamurellaceae</taxon>
        <taxon>Nakamurella</taxon>
    </lineage>
</organism>
<dbReference type="InParanoid" id="C8XJC7"/>
<evidence type="ECO:0008006" key="3">
    <source>
        <dbReference type="Google" id="ProtNLM"/>
    </source>
</evidence>
<dbReference type="RefSeq" id="WP_015747484.1">
    <property type="nucleotide sequence ID" value="NC_013235.1"/>
</dbReference>
<evidence type="ECO:0000313" key="1">
    <source>
        <dbReference type="EMBL" id="ACV78592.1"/>
    </source>
</evidence>
<sequence length="81" mass="9587">MDEHSILTQITTLVDQEHELRTQFQRGELTGDSEREQLAALEGALDQCWDLLRQRRARREFGQNTDDVQVRSVEQVENYRQ</sequence>
<keyword evidence="2" id="KW-1185">Reference proteome</keyword>
<name>C8XJC7_NAKMY</name>